<proteinExistence type="predicted"/>
<reference evidence="2 3" key="2">
    <citation type="journal article" date="2009" name="BMC Microbiol.">
        <title>The genome sequence of Geobacter metallireducens: features of metabolism, physiology and regulation common and dissimilar to Geobacter sulfurreducens.</title>
        <authorList>
            <person name="Aklujkar M."/>
            <person name="Krushkal J."/>
            <person name="DiBartolo G."/>
            <person name="Lapidus A."/>
            <person name="Land M.L."/>
            <person name="Lovley D.R."/>
        </authorList>
    </citation>
    <scope>NUCLEOTIDE SEQUENCE [LARGE SCALE GENOMIC DNA]</scope>
    <source>
        <strain evidence="3">ATCC 53774 / DSM 7210 / GS-15</strain>
    </source>
</reference>
<evidence type="ECO:0000313" key="2">
    <source>
        <dbReference type="EMBL" id="ABB33049.1"/>
    </source>
</evidence>
<dbReference type="KEGG" id="gme:Gmet_2831"/>
<dbReference type="AlphaFoldDB" id="Q39RS5"/>
<dbReference type="Proteomes" id="UP000007073">
    <property type="component" value="Chromosome"/>
</dbReference>
<dbReference type="STRING" id="269799.Gmet_2831"/>
<sequence length="455" mass="48818">MIEFHVKRIRMARNTTIGAALIVLATAGRGVAAAEGEAPVIPVIQQQYVQGGAREGEAKDPLQFGPLKAGLDAMIRGESVNNFNLNDVTHTPGHRDSRLLVRVRPSLTVTPTDYLTARVEGQWYASYNDVKFNTFRLYQGYLEGSLPGRKATLKAGRQELVYGSSFMLGADTFFDGLSYDAVKLMVKPMEPLAVDFFAGKYLKDNSGGITGELYGVYGTYTANDAFSVDIYGLLDTGGAGMTHDGKDERTWSVGARLAGKVGKLVAFEVEPVYQFGRHIEETAHRNISAFGGHADLSIDPALGRYPSKGFVSYAFGSGDGGGNGKFREFHNPNNDTPLIGDMSVVGDLSGVTAIGPGGNAVHASGLHVITVGGGVDVTEKLNVSLDGHYFWATKTAAGVSTDVGFESNLIFTYKLTDKISFLAGANRFFTGNFFKDATGSGKDINYGYLQVQVTF</sequence>
<dbReference type="Gene3D" id="2.40.160.100">
    <property type="match status" value="1"/>
</dbReference>
<dbReference type="InterPro" id="IPR025388">
    <property type="entry name" value="Alginate_export_dom"/>
</dbReference>
<accession>Q39RS5</accession>
<dbReference type="Pfam" id="PF13372">
    <property type="entry name" value="Alginate_exp"/>
    <property type="match status" value="1"/>
</dbReference>
<dbReference type="InterPro" id="IPR053728">
    <property type="entry name" value="Alginate_Permeability_Chnl"/>
</dbReference>
<protein>
    <submittedName>
        <fullName evidence="2">Outer membrane channel, putative</fullName>
    </submittedName>
</protein>
<keyword evidence="3" id="KW-1185">Reference proteome</keyword>
<dbReference type="eggNOG" id="ENOG503001N">
    <property type="taxonomic scope" value="Bacteria"/>
</dbReference>
<gene>
    <name evidence="2" type="ordered locus">Gmet_2831</name>
</gene>
<organism evidence="2 3">
    <name type="scientific">Geobacter metallireducens (strain ATCC 53774 / DSM 7210 / GS-15)</name>
    <dbReference type="NCBI Taxonomy" id="269799"/>
    <lineage>
        <taxon>Bacteria</taxon>
        <taxon>Pseudomonadati</taxon>
        <taxon>Thermodesulfobacteriota</taxon>
        <taxon>Desulfuromonadia</taxon>
        <taxon>Geobacterales</taxon>
        <taxon>Geobacteraceae</taxon>
        <taxon>Geobacter</taxon>
    </lineage>
</organism>
<dbReference type="HOGENOM" id="CLU_600985_0_0_7"/>
<reference evidence="2 3" key="1">
    <citation type="submission" date="2005-10" db="EMBL/GenBank/DDBJ databases">
        <title>Complete sequence of Geobacter metallireducens GS-15.</title>
        <authorList>
            <consortium name="US DOE Joint Genome Institute"/>
            <person name="Copeland A."/>
            <person name="Lucas S."/>
            <person name="Lapidus A."/>
            <person name="Barry K."/>
            <person name="Detter J.C."/>
            <person name="Glavina T."/>
            <person name="Hammon N."/>
            <person name="Israni S."/>
            <person name="Pitluck S."/>
            <person name="Di Bartolo G."/>
            <person name="Chain P."/>
            <person name="Schmutz J."/>
            <person name="Larimer F."/>
            <person name="Land M."/>
            <person name="Kyrpides N."/>
            <person name="Ivanova N."/>
            <person name="Richardson P."/>
        </authorList>
    </citation>
    <scope>NUCLEOTIDE SEQUENCE [LARGE SCALE GENOMIC DNA]</scope>
    <source>
        <strain evidence="3">ATCC 53774 / DSM 7210 / GS-15</strain>
    </source>
</reference>
<dbReference type="EMBL" id="CP000148">
    <property type="protein sequence ID" value="ABB33049.1"/>
    <property type="molecule type" value="Genomic_DNA"/>
</dbReference>
<feature type="domain" description="Alginate export" evidence="1">
    <location>
        <begin position="67"/>
        <end position="440"/>
    </location>
</feature>
<evidence type="ECO:0000313" key="3">
    <source>
        <dbReference type="Proteomes" id="UP000007073"/>
    </source>
</evidence>
<evidence type="ECO:0000259" key="1">
    <source>
        <dbReference type="Pfam" id="PF13372"/>
    </source>
</evidence>
<name>Q39RS5_GEOMG</name>